<protein>
    <submittedName>
        <fullName evidence="1">Uncharacterized protein</fullName>
    </submittedName>
</protein>
<reference evidence="1 2" key="1">
    <citation type="journal article" date="2018" name="Sci. Rep.">
        <title>Genomic signatures of local adaptation to the degree of environmental predictability in rotifers.</title>
        <authorList>
            <person name="Franch-Gras L."/>
            <person name="Hahn C."/>
            <person name="Garcia-Roger E.M."/>
            <person name="Carmona M.J."/>
            <person name="Serra M."/>
            <person name="Gomez A."/>
        </authorList>
    </citation>
    <scope>NUCLEOTIDE SEQUENCE [LARGE SCALE GENOMIC DNA]</scope>
    <source>
        <strain evidence="1">HYR1</strain>
    </source>
</reference>
<comment type="caution">
    <text evidence="1">The sequence shown here is derived from an EMBL/GenBank/DDBJ whole genome shotgun (WGS) entry which is preliminary data.</text>
</comment>
<organism evidence="1 2">
    <name type="scientific">Brachionus plicatilis</name>
    <name type="common">Marine rotifer</name>
    <name type="synonym">Brachionus muelleri</name>
    <dbReference type="NCBI Taxonomy" id="10195"/>
    <lineage>
        <taxon>Eukaryota</taxon>
        <taxon>Metazoa</taxon>
        <taxon>Spiralia</taxon>
        <taxon>Gnathifera</taxon>
        <taxon>Rotifera</taxon>
        <taxon>Eurotatoria</taxon>
        <taxon>Monogononta</taxon>
        <taxon>Pseudotrocha</taxon>
        <taxon>Ploima</taxon>
        <taxon>Brachionidae</taxon>
        <taxon>Brachionus</taxon>
    </lineage>
</organism>
<keyword evidence="2" id="KW-1185">Reference proteome</keyword>
<proteinExistence type="predicted"/>
<gene>
    <name evidence="1" type="ORF">BpHYR1_016716</name>
</gene>
<dbReference type="AlphaFoldDB" id="A0A3M7QL06"/>
<dbReference type="EMBL" id="REGN01005847">
    <property type="protein sequence ID" value="RNA11794.1"/>
    <property type="molecule type" value="Genomic_DNA"/>
</dbReference>
<evidence type="ECO:0000313" key="2">
    <source>
        <dbReference type="Proteomes" id="UP000276133"/>
    </source>
</evidence>
<accession>A0A3M7QL06</accession>
<dbReference type="Proteomes" id="UP000276133">
    <property type="component" value="Unassembled WGS sequence"/>
</dbReference>
<name>A0A3M7QL06_BRAPC</name>
<evidence type="ECO:0000313" key="1">
    <source>
        <dbReference type="EMBL" id="RNA11794.1"/>
    </source>
</evidence>
<sequence length="117" mass="14169">MDLINEKLKVKGTIRKPELFYSLKVKEFKDVFQQPNCVVIDRPIVRLQPRCYALLNKFLFKLTSKKMHFHHFLFYLLPQFEYQQVLSLFVHNFQGLESWAPKRNNFIEPFLEGQYNI</sequence>